<sequence>MMESIALIFLFHPIASQHQACFLKCKDNYMHGMQSSLAEVSSDWSADVVSPLQALLSQTTTHAQMSFHMESACRLNTAYQNCLSQCPENPAKRILQSGQESWNIICYDFRNDTEFRDVVLRCWSTMGFKLAEQCATISHLLQAEIAQLMAWGLENVNKRMESLCRSVYAYDSCLVDKNYEFCGLKAGRFLVKLTHQTSHALFELLTDVLGMTALPQSCKEWLNLKDIKGPRPRATARRMRNNGMKRSSHFLIVLAILQLVIFSYC</sequence>
<dbReference type="PANTHER" id="PTHR36944">
    <property type="entry name" value="PROTEIN CBG02791-RELATED"/>
    <property type="match status" value="1"/>
</dbReference>
<comment type="caution">
    <text evidence="3">The sequence shown here is derived from an EMBL/GenBank/DDBJ whole genome shotgun (WGS) entry which is preliminary data.</text>
</comment>
<keyword evidence="4" id="KW-1185">Reference proteome</keyword>
<evidence type="ECO:0000256" key="2">
    <source>
        <dbReference type="SAM" id="SignalP"/>
    </source>
</evidence>
<protein>
    <submittedName>
        <fullName evidence="3">Uncharacterized protein</fullName>
    </submittedName>
</protein>
<gene>
    <name evidence="3" type="ORF">GCK32_003453</name>
</gene>
<feature type="signal peptide" evidence="2">
    <location>
        <begin position="1"/>
        <end position="16"/>
    </location>
</feature>
<keyword evidence="2" id="KW-0732">Signal</keyword>
<dbReference type="EMBL" id="WIXE01000062">
    <property type="protein sequence ID" value="KAK5986929.1"/>
    <property type="molecule type" value="Genomic_DNA"/>
</dbReference>
<keyword evidence="1" id="KW-0472">Membrane</keyword>
<dbReference type="PANTHER" id="PTHR36944:SF2">
    <property type="entry name" value="CPG4 DOMAIN-CONTAINING PROTEIN"/>
    <property type="match status" value="1"/>
</dbReference>
<accession>A0AAN8J3S2</accession>
<organism evidence="3 4">
    <name type="scientific">Trichostrongylus colubriformis</name>
    <name type="common">Black scour worm</name>
    <dbReference type="NCBI Taxonomy" id="6319"/>
    <lineage>
        <taxon>Eukaryota</taxon>
        <taxon>Metazoa</taxon>
        <taxon>Ecdysozoa</taxon>
        <taxon>Nematoda</taxon>
        <taxon>Chromadorea</taxon>
        <taxon>Rhabditida</taxon>
        <taxon>Rhabditina</taxon>
        <taxon>Rhabditomorpha</taxon>
        <taxon>Strongyloidea</taxon>
        <taxon>Trichostrongylidae</taxon>
        <taxon>Trichostrongylus</taxon>
    </lineage>
</organism>
<reference evidence="3 4" key="1">
    <citation type="submission" date="2019-10" db="EMBL/GenBank/DDBJ databases">
        <title>Assembly and Annotation for the nematode Trichostrongylus colubriformis.</title>
        <authorList>
            <person name="Martin J."/>
        </authorList>
    </citation>
    <scope>NUCLEOTIDE SEQUENCE [LARGE SCALE GENOMIC DNA]</scope>
    <source>
        <strain evidence="3">G859</strain>
        <tissue evidence="3">Whole worm</tissue>
    </source>
</reference>
<evidence type="ECO:0000313" key="3">
    <source>
        <dbReference type="EMBL" id="KAK5986929.1"/>
    </source>
</evidence>
<name>A0AAN8J3S2_TRICO</name>
<feature type="chain" id="PRO_5043034860" evidence="2">
    <location>
        <begin position="17"/>
        <end position="265"/>
    </location>
</feature>
<feature type="transmembrane region" description="Helical" evidence="1">
    <location>
        <begin position="247"/>
        <end position="264"/>
    </location>
</feature>
<evidence type="ECO:0000256" key="1">
    <source>
        <dbReference type="SAM" id="Phobius"/>
    </source>
</evidence>
<dbReference type="AlphaFoldDB" id="A0AAN8J3S2"/>
<keyword evidence="1" id="KW-0812">Transmembrane</keyword>
<evidence type="ECO:0000313" key="4">
    <source>
        <dbReference type="Proteomes" id="UP001331761"/>
    </source>
</evidence>
<proteinExistence type="predicted"/>
<keyword evidence="1" id="KW-1133">Transmembrane helix</keyword>
<dbReference type="Proteomes" id="UP001331761">
    <property type="component" value="Unassembled WGS sequence"/>
</dbReference>